<dbReference type="NCBIfam" id="TIGR01168">
    <property type="entry name" value="YSIRK_signal"/>
    <property type="match status" value="1"/>
</dbReference>
<feature type="domain" description="YSIRK Gram-positive signal peptide" evidence="4">
    <location>
        <begin position="13"/>
        <end position="36"/>
    </location>
</feature>
<evidence type="ECO:0000313" key="5">
    <source>
        <dbReference type="EMBL" id="PTK42706.1"/>
    </source>
</evidence>
<feature type="compositionally biased region" description="Basic and acidic residues" evidence="2">
    <location>
        <begin position="90"/>
        <end position="119"/>
    </location>
</feature>
<dbReference type="RefSeq" id="WP_107644749.1">
    <property type="nucleotide sequence ID" value="NZ_PZHR01000783.1"/>
</dbReference>
<reference evidence="5 6" key="1">
    <citation type="journal article" date="2016" name="Front. Microbiol.">
        <title>Comprehensive Phylogenetic Analysis of Bovine Non-aureus Staphylococci Species Based on Whole-Genome Sequencing.</title>
        <authorList>
            <person name="Naushad S."/>
            <person name="Barkema H.W."/>
            <person name="Luby C."/>
            <person name="Condas L.A."/>
            <person name="Nobrega D.B."/>
            <person name="Carson D.A."/>
            <person name="De Buck J."/>
        </authorList>
    </citation>
    <scope>NUCLEOTIDE SEQUENCE [LARGE SCALE GENOMIC DNA]</scope>
    <source>
        <strain evidence="5 6">SNUC 4337</strain>
    </source>
</reference>
<sequence length="125" mass="13650">MNKQLNNFEAKHRNKYAIRRFSVGTASIIVGATLIFGLGHEAKAAEEITTSNQAKDSTSVQPDEPAKNAGTPDAQPANIDNTENQLNNDTLKDPIENDTLTDNKADTRQQLENTSKEPKVSQPTT</sequence>
<evidence type="ECO:0000256" key="2">
    <source>
        <dbReference type="SAM" id="MobiDB-lite"/>
    </source>
</evidence>
<protein>
    <recommendedName>
        <fullName evidence="4">YSIRK Gram-positive signal peptide domain-containing protein</fullName>
    </recommendedName>
</protein>
<feature type="region of interest" description="Disordered" evidence="2">
    <location>
        <begin position="49"/>
        <end position="125"/>
    </location>
</feature>
<keyword evidence="1" id="KW-0732">Signal</keyword>
<evidence type="ECO:0000259" key="4">
    <source>
        <dbReference type="Pfam" id="PF04650"/>
    </source>
</evidence>
<gene>
    <name evidence="5" type="ORF">BUZ61_17215</name>
</gene>
<dbReference type="AlphaFoldDB" id="A0A2T4S567"/>
<dbReference type="OrthoDB" id="2414488at2"/>
<dbReference type="Pfam" id="PF04650">
    <property type="entry name" value="YSIRK_signal"/>
    <property type="match status" value="1"/>
</dbReference>
<name>A0A2T4S567_9STAP</name>
<dbReference type="EMBL" id="PZHR01000783">
    <property type="protein sequence ID" value="PTK42706.1"/>
    <property type="molecule type" value="Genomic_DNA"/>
</dbReference>
<evidence type="ECO:0000256" key="3">
    <source>
        <dbReference type="SAM" id="Phobius"/>
    </source>
</evidence>
<keyword evidence="3" id="KW-0812">Transmembrane</keyword>
<feature type="compositionally biased region" description="Polar residues" evidence="2">
    <location>
        <begin position="78"/>
        <end position="89"/>
    </location>
</feature>
<organism evidence="5 6">
    <name type="scientific">Staphylococcus nepalensis</name>
    <dbReference type="NCBI Taxonomy" id="214473"/>
    <lineage>
        <taxon>Bacteria</taxon>
        <taxon>Bacillati</taxon>
        <taxon>Bacillota</taxon>
        <taxon>Bacilli</taxon>
        <taxon>Bacillales</taxon>
        <taxon>Staphylococcaceae</taxon>
        <taxon>Staphylococcus</taxon>
    </lineage>
</organism>
<feature type="transmembrane region" description="Helical" evidence="3">
    <location>
        <begin position="21"/>
        <end position="39"/>
    </location>
</feature>
<dbReference type="Proteomes" id="UP000240400">
    <property type="component" value="Unassembled WGS sequence"/>
</dbReference>
<feature type="compositionally biased region" description="Polar residues" evidence="2">
    <location>
        <begin position="49"/>
        <end position="61"/>
    </location>
</feature>
<comment type="caution">
    <text evidence="5">The sequence shown here is derived from an EMBL/GenBank/DDBJ whole genome shotgun (WGS) entry which is preliminary data.</text>
</comment>
<evidence type="ECO:0000313" key="6">
    <source>
        <dbReference type="Proteomes" id="UP000240400"/>
    </source>
</evidence>
<accession>A0A2T4S567</accession>
<evidence type="ECO:0000256" key="1">
    <source>
        <dbReference type="ARBA" id="ARBA00022729"/>
    </source>
</evidence>
<proteinExistence type="predicted"/>
<keyword evidence="3" id="KW-0472">Membrane</keyword>
<dbReference type="InterPro" id="IPR005877">
    <property type="entry name" value="YSIRK_signal_dom"/>
</dbReference>
<feature type="non-terminal residue" evidence="5">
    <location>
        <position position="125"/>
    </location>
</feature>
<keyword evidence="3" id="KW-1133">Transmembrane helix</keyword>